<keyword evidence="3" id="KW-1185">Reference proteome</keyword>
<dbReference type="InterPro" id="IPR003781">
    <property type="entry name" value="CoA-bd"/>
</dbReference>
<comment type="caution">
    <text evidence="2">The sequence shown here is derived from an EMBL/GenBank/DDBJ whole genome shotgun (WGS) entry which is preliminary data.</text>
</comment>
<dbReference type="OrthoDB" id="708726at2"/>
<name>A0A2N3IAR6_9BACT</name>
<dbReference type="Proteomes" id="UP000233387">
    <property type="component" value="Unassembled WGS sequence"/>
</dbReference>
<dbReference type="Gene3D" id="3.40.50.720">
    <property type="entry name" value="NAD(P)-binding Rossmann-like Domain"/>
    <property type="match status" value="1"/>
</dbReference>
<protein>
    <submittedName>
        <fullName evidence="2">Putative CoA-binding protein</fullName>
    </submittedName>
</protein>
<feature type="domain" description="CoA-binding" evidence="1">
    <location>
        <begin position="8"/>
        <end position="119"/>
    </location>
</feature>
<dbReference type="InterPro" id="IPR036291">
    <property type="entry name" value="NAD(P)-bd_dom_sf"/>
</dbReference>
<dbReference type="Pfam" id="PF13380">
    <property type="entry name" value="CoA_binding_2"/>
    <property type="match status" value="1"/>
</dbReference>
<evidence type="ECO:0000313" key="3">
    <source>
        <dbReference type="Proteomes" id="UP000233387"/>
    </source>
</evidence>
<evidence type="ECO:0000313" key="2">
    <source>
        <dbReference type="EMBL" id="PKQ67464.1"/>
    </source>
</evidence>
<evidence type="ECO:0000259" key="1">
    <source>
        <dbReference type="Pfam" id="PF13380"/>
    </source>
</evidence>
<dbReference type="EMBL" id="NKXO01000033">
    <property type="protein sequence ID" value="PKQ67464.1"/>
    <property type="molecule type" value="Genomic_DNA"/>
</dbReference>
<dbReference type="RefSeq" id="WP_101359282.1">
    <property type="nucleotide sequence ID" value="NZ_NKXO01000033.1"/>
</dbReference>
<dbReference type="AlphaFoldDB" id="A0A2N3IAR6"/>
<dbReference type="SUPFAM" id="SSF51735">
    <property type="entry name" value="NAD(P)-binding Rossmann-fold domains"/>
    <property type="match status" value="1"/>
</dbReference>
<organism evidence="2 3">
    <name type="scientific">Raineya orbicola</name>
    <dbReference type="NCBI Taxonomy" id="2016530"/>
    <lineage>
        <taxon>Bacteria</taxon>
        <taxon>Pseudomonadati</taxon>
        <taxon>Bacteroidota</taxon>
        <taxon>Cytophagia</taxon>
        <taxon>Cytophagales</taxon>
        <taxon>Raineyaceae</taxon>
        <taxon>Raineya</taxon>
    </lineage>
</organism>
<sequence length="124" mass="14035">MIVEIPKTLILGATPNPERYAYLAAQMLSQKGYPIVLVGIKKGEVFGQKIIQDKTQIFSDIHTITLYVGRANQAEWYDYILQTQPKRLIFNPNTENPELEKLAQNAGIECLHACTLVLLRTGQY</sequence>
<gene>
    <name evidence="2" type="ORF">Rain11_2017</name>
</gene>
<reference evidence="2 3" key="1">
    <citation type="submission" date="2017-06" db="EMBL/GenBank/DDBJ databases">
        <title>Raineya orbicola gen. nov., sp. nov. a slightly thermophilic bacterium of the phylum Bacteroidetes and the description of Raineyaceae fam. nov.</title>
        <authorList>
            <person name="Albuquerque L."/>
            <person name="Polonia A.R.M."/>
            <person name="Barroso C."/>
            <person name="Froufe H.J.C."/>
            <person name="Lage O."/>
            <person name="Lobo-Da-Cunha A."/>
            <person name="Egas C."/>
            <person name="Da Costa M.S."/>
        </authorList>
    </citation>
    <scope>NUCLEOTIDE SEQUENCE [LARGE SCALE GENOMIC DNA]</scope>
    <source>
        <strain evidence="2 3">SPSPC-11</strain>
    </source>
</reference>
<proteinExistence type="predicted"/>
<accession>A0A2N3IAR6</accession>